<organism evidence="2 3">
    <name type="scientific">Dioscorea zingiberensis</name>
    <dbReference type="NCBI Taxonomy" id="325984"/>
    <lineage>
        <taxon>Eukaryota</taxon>
        <taxon>Viridiplantae</taxon>
        <taxon>Streptophyta</taxon>
        <taxon>Embryophyta</taxon>
        <taxon>Tracheophyta</taxon>
        <taxon>Spermatophyta</taxon>
        <taxon>Magnoliopsida</taxon>
        <taxon>Liliopsida</taxon>
        <taxon>Dioscoreales</taxon>
        <taxon>Dioscoreaceae</taxon>
        <taxon>Dioscorea</taxon>
    </lineage>
</organism>
<sequence>MAIRSSAMLVLLVCAILFSTTTEGAIDINAVRRRRPPPPPKLTPKKVRCGNRIMFPYCSKQPTCPPACPRVCFVDCYSCKPVCCQSSEDSNLDRLMITFDGEEVELPAEEGAKWESLAEPAVTISRLSEANVVTLEVDGVLKVTATVVPITEESSRVHGYGITADDCFAHLELAFSLYSLTEDVDGVLGQTYGKNYVSRVKLASKMPLMGGERKFSSSGLYATDCAVARFKQGGSSMTMPAELGEVKCASDASGRGIACK</sequence>
<comment type="caution">
    <text evidence="2">The sequence shown here is derived from an EMBL/GenBank/DDBJ whole genome shotgun (WGS) entry which is preliminary data.</text>
</comment>
<feature type="signal peptide" evidence="1">
    <location>
        <begin position="1"/>
        <end position="24"/>
    </location>
</feature>
<evidence type="ECO:0000313" key="2">
    <source>
        <dbReference type="EMBL" id="KAJ0976746.1"/>
    </source>
</evidence>
<accession>A0A9D5CNK4</accession>
<dbReference type="EMBL" id="JAGGNH010000003">
    <property type="protein sequence ID" value="KAJ0976746.1"/>
    <property type="molecule type" value="Genomic_DNA"/>
</dbReference>
<dbReference type="InterPro" id="IPR009646">
    <property type="entry name" value="Root_cap"/>
</dbReference>
<feature type="chain" id="PRO_5038912941" evidence="1">
    <location>
        <begin position="25"/>
        <end position="260"/>
    </location>
</feature>
<dbReference type="PANTHER" id="PTHR31656">
    <property type="entry name" value="ROOT CAP DOMAIN-CONTAINING PROTEIN"/>
    <property type="match status" value="1"/>
</dbReference>
<protein>
    <submittedName>
        <fullName evidence="2">Uncharacterized protein</fullName>
    </submittedName>
</protein>
<gene>
    <name evidence="2" type="ORF">J5N97_012220</name>
</gene>
<name>A0A9D5CNK4_9LILI</name>
<keyword evidence="3" id="KW-1185">Reference proteome</keyword>
<proteinExistence type="predicted"/>
<dbReference type="OrthoDB" id="2012132at2759"/>
<dbReference type="AlphaFoldDB" id="A0A9D5CNK4"/>
<evidence type="ECO:0000313" key="3">
    <source>
        <dbReference type="Proteomes" id="UP001085076"/>
    </source>
</evidence>
<keyword evidence="1" id="KW-0732">Signal</keyword>
<reference evidence="2" key="1">
    <citation type="submission" date="2021-03" db="EMBL/GenBank/DDBJ databases">
        <authorList>
            <person name="Li Z."/>
            <person name="Yang C."/>
        </authorList>
    </citation>
    <scope>NUCLEOTIDE SEQUENCE</scope>
    <source>
        <strain evidence="2">Dzin_1.0</strain>
        <tissue evidence="2">Leaf</tissue>
    </source>
</reference>
<dbReference type="Proteomes" id="UP001085076">
    <property type="component" value="Miscellaneous, Linkage group lg03"/>
</dbReference>
<dbReference type="Pfam" id="PF06830">
    <property type="entry name" value="Root_cap"/>
    <property type="match status" value="1"/>
</dbReference>
<reference evidence="2" key="2">
    <citation type="journal article" date="2022" name="Hortic Res">
        <title>The genome of Dioscorea zingiberensis sheds light on the biosynthesis, origin and evolution of the medicinally important diosgenin saponins.</title>
        <authorList>
            <person name="Li Y."/>
            <person name="Tan C."/>
            <person name="Li Z."/>
            <person name="Guo J."/>
            <person name="Li S."/>
            <person name="Chen X."/>
            <person name="Wang C."/>
            <person name="Dai X."/>
            <person name="Yang H."/>
            <person name="Song W."/>
            <person name="Hou L."/>
            <person name="Xu J."/>
            <person name="Tong Z."/>
            <person name="Xu A."/>
            <person name="Yuan X."/>
            <person name="Wang W."/>
            <person name="Yang Q."/>
            <person name="Chen L."/>
            <person name="Sun Z."/>
            <person name="Wang K."/>
            <person name="Pan B."/>
            <person name="Chen J."/>
            <person name="Bao Y."/>
            <person name="Liu F."/>
            <person name="Qi X."/>
            <person name="Gang D.R."/>
            <person name="Wen J."/>
            <person name="Li J."/>
        </authorList>
    </citation>
    <scope>NUCLEOTIDE SEQUENCE</scope>
    <source>
        <strain evidence="2">Dzin_1.0</strain>
    </source>
</reference>
<evidence type="ECO:0000256" key="1">
    <source>
        <dbReference type="SAM" id="SignalP"/>
    </source>
</evidence>